<dbReference type="Proteomes" id="UP000688947">
    <property type="component" value="Unassembled WGS sequence"/>
</dbReference>
<dbReference type="GO" id="GO:0016052">
    <property type="term" value="P:carbohydrate catabolic process"/>
    <property type="evidence" value="ECO:0007669"/>
    <property type="project" value="TreeGrafter"/>
</dbReference>
<dbReference type="FunFam" id="3.20.20.70:FF:000044">
    <property type="entry name" value="Deoxyribose-phosphate aldolase"/>
    <property type="match status" value="1"/>
</dbReference>
<evidence type="ECO:0000256" key="6">
    <source>
        <dbReference type="ARBA" id="ARBA00022989"/>
    </source>
</evidence>
<dbReference type="AlphaFoldDB" id="A0A8T1URL3"/>
<name>A0A8T1URL3_9STRA</name>
<dbReference type="InterPro" id="IPR028581">
    <property type="entry name" value="DeoC_typeI"/>
</dbReference>
<dbReference type="OrthoDB" id="1726137at2759"/>
<evidence type="ECO:0000313" key="15">
    <source>
        <dbReference type="Proteomes" id="UP000688947"/>
    </source>
</evidence>
<keyword evidence="6" id="KW-1133">Transmembrane helix</keyword>
<evidence type="ECO:0000256" key="12">
    <source>
        <dbReference type="ARBA" id="ARBA00032755"/>
    </source>
</evidence>
<evidence type="ECO:0000256" key="8">
    <source>
        <dbReference type="ARBA" id="ARBA00023136"/>
    </source>
</evidence>
<evidence type="ECO:0000256" key="5">
    <source>
        <dbReference type="ARBA" id="ARBA00022692"/>
    </source>
</evidence>
<comment type="pathway">
    <text evidence="11">Porphyrin-containing compound metabolism.</text>
</comment>
<dbReference type="InterPro" id="IPR002915">
    <property type="entry name" value="DeoC/FbaB/LacD_aldolase"/>
</dbReference>
<keyword evidence="9" id="KW-0456">Lyase</keyword>
<dbReference type="EMBL" id="JAENGZ010000119">
    <property type="protein sequence ID" value="KAG6968443.1"/>
    <property type="molecule type" value="Genomic_DNA"/>
</dbReference>
<comment type="catalytic activity">
    <reaction evidence="13">
        <text>2-deoxy-D-ribose 5-phosphate = D-glyceraldehyde 3-phosphate + acetaldehyde</text>
        <dbReference type="Rhea" id="RHEA:12821"/>
        <dbReference type="ChEBI" id="CHEBI:15343"/>
        <dbReference type="ChEBI" id="CHEBI:59776"/>
        <dbReference type="ChEBI" id="CHEBI:62877"/>
        <dbReference type="EC" id="4.1.2.4"/>
    </reaction>
</comment>
<keyword evidence="5" id="KW-0812">Transmembrane</keyword>
<dbReference type="GO" id="GO:0004139">
    <property type="term" value="F:deoxyribose-phosphate aldolase activity"/>
    <property type="evidence" value="ECO:0007669"/>
    <property type="project" value="UniProtKB-EC"/>
</dbReference>
<dbReference type="InterPro" id="IPR011343">
    <property type="entry name" value="DeoC"/>
</dbReference>
<comment type="subcellular location">
    <subcellularLocation>
        <location evidence="1">Membrane</location>
        <topology evidence="1">Multi-pass membrane protein</topology>
    </subcellularLocation>
</comment>
<evidence type="ECO:0000256" key="4">
    <source>
        <dbReference type="ARBA" id="ARBA00022490"/>
    </source>
</evidence>
<dbReference type="SMART" id="SM01133">
    <property type="entry name" value="DeoC"/>
    <property type="match status" value="1"/>
</dbReference>
<evidence type="ECO:0000256" key="11">
    <source>
        <dbReference type="ARBA" id="ARBA00023444"/>
    </source>
</evidence>
<gene>
    <name evidence="14" type="ORF">JG687_00003730</name>
</gene>
<keyword evidence="4" id="KW-0963">Cytoplasm</keyword>
<reference evidence="14" key="1">
    <citation type="submission" date="2021-01" db="EMBL/GenBank/DDBJ databases">
        <title>Phytophthora aleatoria, a newly-described species from Pinus radiata is distinct from Phytophthora cactorum isolates based on comparative genomics.</title>
        <authorList>
            <person name="Mcdougal R."/>
            <person name="Panda P."/>
            <person name="Williams N."/>
            <person name="Studholme D.J."/>
        </authorList>
    </citation>
    <scope>NUCLEOTIDE SEQUENCE</scope>
    <source>
        <strain evidence="14">NZFS 3830</strain>
    </source>
</reference>
<dbReference type="PANTHER" id="PTHR10889:SF1">
    <property type="entry name" value="DEOXYRIBOSE-PHOSPHATE ALDOLASE"/>
    <property type="match status" value="1"/>
</dbReference>
<keyword evidence="8" id="KW-0472">Membrane</keyword>
<evidence type="ECO:0000256" key="7">
    <source>
        <dbReference type="ARBA" id="ARBA00023133"/>
    </source>
</evidence>
<dbReference type="Pfam" id="PF01791">
    <property type="entry name" value="DeoC"/>
    <property type="match status" value="1"/>
</dbReference>
<evidence type="ECO:0000256" key="3">
    <source>
        <dbReference type="ARBA" id="ARBA00012515"/>
    </source>
</evidence>
<dbReference type="GO" id="GO:0005737">
    <property type="term" value="C:cytoplasm"/>
    <property type="evidence" value="ECO:0007669"/>
    <property type="project" value="InterPro"/>
</dbReference>
<dbReference type="VEuPathDB" id="FungiDB:PC110_g6395"/>
<keyword evidence="10" id="KW-0704">Schiff base</keyword>
<dbReference type="CDD" id="cd00959">
    <property type="entry name" value="DeoC"/>
    <property type="match status" value="1"/>
</dbReference>
<dbReference type="NCBIfam" id="TIGR00126">
    <property type="entry name" value="deoC"/>
    <property type="match status" value="1"/>
</dbReference>
<dbReference type="HAMAP" id="MF_00114">
    <property type="entry name" value="DeoC_type1"/>
    <property type="match status" value="1"/>
</dbReference>
<dbReference type="GO" id="GO:0009264">
    <property type="term" value="P:deoxyribonucleotide catabolic process"/>
    <property type="evidence" value="ECO:0007669"/>
    <property type="project" value="InterPro"/>
</dbReference>
<comment type="caution">
    <text evidence="14">The sequence shown here is derived from an EMBL/GenBank/DDBJ whole genome shotgun (WGS) entry which is preliminary data.</text>
</comment>
<dbReference type="InterPro" id="IPR003780">
    <property type="entry name" value="COX15/CtaA_fam"/>
</dbReference>
<organism evidence="14 15">
    <name type="scientific">Phytophthora cactorum</name>
    <dbReference type="NCBI Taxonomy" id="29920"/>
    <lineage>
        <taxon>Eukaryota</taxon>
        <taxon>Sar</taxon>
        <taxon>Stramenopiles</taxon>
        <taxon>Oomycota</taxon>
        <taxon>Peronosporomycetes</taxon>
        <taxon>Peronosporales</taxon>
        <taxon>Peronosporaceae</taxon>
        <taxon>Phytophthora</taxon>
    </lineage>
</organism>
<dbReference type="EC" id="4.1.2.4" evidence="3"/>
<evidence type="ECO:0000256" key="9">
    <source>
        <dbReference type="ARBA" id="ARBA00023239"/>
    </source>
</evidence>
<dbReference type="Pfam" id="PF02628">
    <property type="entry name" value="COX15-CtaA"/>
    <property type="match status" value="1"/>
</dbReference>
<dbReference type="VEuPathDB" id="FungiDB:PC110_g6397"/>
<evidence type="ECO:0000256" key="13">
    <source>
        <dbReference type="ARBA" id="ARBA00048791"/>
    </source>
</evidence>
<evidence type="ECO:0000256" key="10">
    <source>
        <dbReference type="ARBA" id="ARBA00023270"/>
    </source>
</evidence>
<protein>
    <recommendedName>
        <fullName evidence="3">deoxyribose-phosphate aldolase</fullName>
        <ecNumber evidence="3">4.1.2.4</ecNumber>
    </recommendedName>
    <alternativeName>
        <fullName evidence="12">2-deoxy-D-ribose 5-phosphate aldolase</fullName>
    </alternativeName>
</protein>
<evidence type="ECO:0000313" key="14">
    <source>
        <dbReference type="EMBL" id="KAG6968443.1"/>
    </source>
</evidence>
<comment type="similarity">
    <text evidence="2">Belongs to the DeoC/FbaB aldolase family. DeoC type 1 subfamily.</text>
</comment>
<evidence type="ECO:0000256" key="2">
    <source>
        <dbReference type="ARBA" id="ARBA00010936"/>
    </source>
</evidence>
<dbReference type="PANTHER" id="PTHR10889">
    <property type="entry name" value="DEOXYRIBOSE-PHOSPHATE ALDOLASE"/>
    <property type="match status" value="1"/>
</dbReference>
<dbReference type="GO" id="GO:0006784">
    <property type="term" value="P:heme A biosynthetic process"/>
    <property type="evidence" value="ECO:0007669"/>
    <property type="project" value="InterPro"/>
</dbReference>
<dbReference type="GO" id="GO:0016020">
    <property type="term" value="C:membrane"/>
    <property type="evidence" value="ECO:0007669"/>
    <property type="project" value="UniProtKB-SubCell"/>
</dbReference>
<accession>A0A8T1URL3</accession>
<keyword evidence="7" id="KW-0350">Heme biosynthesis</keyword>
<sequence length="617" mass="66505">MKANMTGNPLSSASLRSQLNPQQKVALFRIMDDGYVEEVEELHDEVAVAVVALWYGRPRFMYSPKTESEWHDEFDVYRDFCARSQRTPMTLEDFKRNYKWESAHHKLGQLTALAFVGPLTYFAMKSKIPIPAQAPLAIVAGLGATQLYIGREMVEKNVKPAGKRKSDHTPMFEGATFFLPVHFASQLQSALSLASFSLLVWTGLGIISPVSRAISVRGLMTPGALKEMAEVRKHFVALTGLAAGTIFAGSLVAEIDGGREFQTFPKMGDHWIPHGLFEQKPFLRNFHDNVALVQFDHRLLALTTLAAYTAVFVKARKPKIWTNLPEDAKRAMMLAFAAVGGQVFMGATMLVNEVPTPLAMVHQGGAALVLGSSLWVVHSLRFARPGGLMGAAVAAAASKADAQPSEIKTLCQEAVQYSFCTVCVNASYASLARKTLDELKESSKPHVKVCCVVGFPLGATTTATKAFEAQQCLDAGAEEIDMVINVGMLQAGEYDFVLRDICAVVAVCKERGAISKVILETALLSPEQIRKASELAIAAGADFIKTSTGFSTRGASEEDVKLMASIAEPAGKKVKASGGIRSAADAQKLITLGATRLGTSAGVEIAQGEHSTNGFTI</sequence>
<evidence type="ECO:0000256" key="1">
    <source>
        <dbReference type="ARBA" id="ARBA00004141"/>
    </source>
</evidence>
<proteinExistence type="inferred from homology"/>